<reference evidence="2 3" key="1">
    <citation type="submission" date="2018-01" db="EMBL/GenBank/DDBJ databases">
        <title>Genome sequence of a Cantenovulum-like bacteria.</title>
        <authorList>
            <person name="Tan W.R."/>
            <person name="Lau N.-S."/>
            <person name="Go F."/>
            <person name="Amirul A.-A.A."/>
        </authorList>
    </citation>
    <scope>NUCLEOTIDE SEQUENCE [LARGE SCALE GENOMIC DNA]</scope>
    <source>
        <strain evidence="2 3">CCB-QB4</strain>
    </source>
</reference>
<protein>
    <recommendedName>
        <fullName evidence="4">Outer membrane protein TolC</fullName>
    </recommendedName>
</protein>
<dbReference type="Gene3D" id="1.20.1600.10">
    <property type="entry name" value="Outer membrane efflux proteins (OEP)"/>
    <property type="match status" value="1"/>
</dbReference>
<evidence type="ECO:0000313" key="3">
    <source>
        <dbReference type="Proteomes" id="UP000244441"/>
    </source>
</evidence>
<dbReference type="EMBL" id="CP026604">
    <property type="protein sequence ID" value="AWB67808.1"/>
    <property type="molecule type" value="Genomic_DNA"/>
</dbReference>
<organism evidence="2 3">
    <name type="scientific">Saccharobesus litoralis</name>
    <dbReference type="NCBI Taxonomy" id="2172099"/>
    <lineage>
        <taxon>Bacteria</taxon>
        <taxon>Pseudomonadati</taxon>
        <taxon>Pseudomonadota</taxon>
        <taxon>Gammaproteobacteria</taxon>
        <taxon>Alteromonadales</taxon>
        <taxon>Alteromonadaceae</taxon>
        <taxon>Saccharobesus</taxon>
    </lineage>
</organism>
<dbReference type="OrthoDB" id="9770517at2"/>
<dbReference type="Pfam" id="PF02321">
    <property type="entry name" value="OEP"/>
    <property type="match status" value="2"/>
</dbReference>
<dbReference type="KEGG" id="cate:C2869_15845"/>
<gene>
    <name evidence="2" type="ORF">C2869_15845</name>
</gene>
<proteinExistence type="inferred from homology"/>
<dbReference type="Gene3D" id="2.20.200.10">
    <property type="entry name" value="Outer membrane efflux proteins (OEP)"/>
    <property type="match status" value="1"/>
</dbReference>
<name>A0A2S0VUB6_9ALTE</name>
<comment type="similarity">
    <text evidence="1">Belongs to the outer membrane factor (OMF) (TC 1.B.17) family.</text>
</comment>
<dbReference type="PANTHER" id="PTHR30203:SF29">
    <property type="entry name" value="PROTEIN CYAE"/>
    <property type="match status" value="1"/>
</dbReference>
<dbReference type="SUPFAM" id="SSF56954">
    <property type="entry name" value="Outer membrane efflux proteins (OEP)"/>
    <property type="match status" value="1"/>
</dbReference>
<dbReference type="AlphaFoldDB" id="A0A2S0VUB6"/>
<dbReference type="PANTHER" id="PTHR30203">
    <property type="entry name" value="OUTER MEMBRANE CATION EFFLUX PROTEIN"/>
    <property type="match status" value="1"/>
</dbReference>
<dbReference type="Proteomes" id="UP000244441">
    <property type="component" value="Chromosome"/>
</dbReference>
<dbReference type="GO" id="GO:0015562">
    <property type="term" value="F:efflux transmembrane transporter activity"/>
    <property type="evidence" value="ECO:0007669"/>
    <property type="project" value="InterPro"/>
</dbReference>
<dbReference type="InterPro" id="IPR010131">
    <property type="entry name" value="MdtP/NodT-like"/>
</dbReference>
<keyword evidence="3" id="KW-1185">Reference proteome</keyword>
<accession>A0A2S0VUB6</accession>
<sequence length="482" mass="54092">MLSIASNARIKFSVITCTILSLLVVGCGSVSDFHHEPSVNLQAPSQFLNSSSEASSIVEPRLMWGFTIDKPLQELLDKALTENRQIKVAAIKMQQALLDTKIDQGEQLPKADISLSRRHDESINNQAEKSASGKTSLGLTLDWQVDLWQRLADDEKASRLTAQARQLDLQAAQQSIQAQVITAWFDAVEQQKLYELNRNNVDNQKRRIDMSFLRLDNGLADSVDLRNAQTQLLRLEASAQDIIARRNDALRKLSTFVGLYPSAQQLSLEQLHFPTLSPLKIDNKVNSILVNRPDIQAAEASLLASGFTWNATEKQKLPSLKLNYRIGVTQDSGARLFDLDYWLNQVTASLTQPIFYRDVLNAKADKAKLQHELQLQNYQTSLLNAWRDIENRLESEHILTTRYTYLAKALKQAKAAELQTENHYVQGLATSFELLSAQRTRISVETELVRLVSSRIKNRVQLSLALGLPRLNAPAVVQAEAA</sequence>
<evidence type="ECO:0008006" key="4">
    <source>
        <dbReference type="Google" id="ProtNLM"/>
    </source>
</evidence>
<dbReference type="RefSeq" id="WP_108603875.1">
    <property type="nucleotide sequence ID" value="NZ_CP026604.1"/>
</dbReference>
<dbReference type="InterPro" id="IPR003423">
    <property type="entry name" value="OMP_efflux"/>
</dbReference>
<evidence type="ECO:0000313" key="2">
    <source>
        <dbReference type="EMBL" id="AWB67808.1"/>
    </source>
</evidence>
<evidence type="ECO:0000256" key="1">
    <source>
        <dbReference type="ARBA" id="ARBA00007613"/>
    </source>
</evidence>